<name>A0A955RJ67_9BACT</name>
<feature type="non-terminal residue" evidence="1">
    <location>
        <position position="1"/>
    </location>
</feature>
<organism evidence="1 2">
    <name type="scientific">Candidatus Dojkabacteria bacterium</name>
    <dbReference type="NCBI Taxonomy" id="2099670"/>
    <lineage>
        <taxon>Bacteria</taxon>
        <taxon>Candidatus Dojkabacteria</taxon>
    </lineage>
</organism>
<accession>A0A955RJ67</accession>
<sequence>VTLCSDTGLTPSRGGSCPMKSSVLNKESIIDVDNRGSVTICNFTGKIPTNLDTARWNGDTTEYQFIQYALPLQQYQSAYNRLLTSLYPKTLTSDPGKEICAAPTEDNAGYSSNEPVISVSSPANGTQIKRGSSINVKGIVDALHLSADIRFDVIIRVGGSDYYISETTTPFASNIDTDITIPADETLGTTQLSIVLSGDSSSYSKSINVEIID</sequence>
<evidence type="ECO:0000313" key="2">
    <source>
        <dbReference type="Proteomes" id="UP000783287"/>
    </source>
</evidence>
<dbReference type="EMBL" id="JAGQLK010000106">
    <property type="protein sequence ID" value="MCA9383651.1"/>
    <property type="molecule type" value="Genomic_DNA"/>
</dbReference>
<reference evidence="1" key="2">
    <citation type="journal article" date="2021" name="Microbiome">
        <title>Successional dynamics and alternative stable states in a saline activated sludge microbial community over 9 years.</title>
        <authorList>
            <person name="Wang Y."/>
            <person name="Ye J."/>
            <person name="Ju F."/>
            <person name="Liu L."/>
            <person name="Boyd J.A."/>
            <person name="Deng Y."/>
            <person name="Parks D.H."/>
            <person name="Jiang X."/>
            <person name="Yin X."/>
            <person name="Woodcroft B.J."/>
            <person name="Tyson G.W."/>
            <person name="Hugenholtz P."/>
            <person name="Polz M.F."/>
            <person name="Zhang T."/>
        </authorList>
    </citation>
    <scope>NUCLEOTIDE SEQUENCE</scope>
    <source>
        <strain evidence="1">HKST-UBA14</strain>
    </source>
</reference>
<dbReference type="Proteomes" id="UP000783287">
    <property type="component" value="Unassembled WGS sequence"/>
</dbReference>
<proteinExistence type="predicted"/>
<protein>
    <submittedName>
        <fullName evidence="1">Uncharacterized protein</fullName>
    </submittedName>
</protein>
<dbReference type="AlphaFoldDB" id="A0A955RJ67"/>
<evidence type="ECO:0000313" key="1">
    <source>
        <dbReference type="EMBL" id="MCA9383651.1"/>
    </source>
</evidence>
<gene>
    <name evidence="1" type="ORF">KC909_04750</name>
</gene>
<reference evidence="1" key="1">
    <citation type="submission" date="2020-04" db="EMBL/GenBank/DDBJ databases">
        <authorList>
            <person name="Zhang T."/>
        </authorList>
    </citation>
    <scope>NUCLEOTIDE SEQUENCE</scope>
    <source>
        <strain evidence="1">HKST-UBA14</strain>
    </source>
</reference>
<comment type="caution">
    <text evidence="1">The sequence shown here is derived from an EMBL/GenBank/DDBJ whole genome shotgun (WGS) entry which is preliminary data.</text>
</comment>